<evidence type="ECO:0000313" key="2">
    <source>
        <dbReference type="Proteomes" id="UP001220478"/>
    </source>
</evidence>
<dbReference type="Proteomes" id="UP001220478">
    <property type="component" value="Chromosome"/>
</dbReference>
<gene>
    <name evidence="1" type="ORF">PYS61_00345</name>
</gene>
<organism evidence="1 2">
    <name type="scientific">Amygdalobacter indicium</name>
    <dbReference type="NCBI Taxonomy" id="3029272"/>
    <lineage>
        <taxon>Bacteria</taxon>
        <taxon>Bacillati</taxon>
        <taxon>Bacillota</taxon>
        <taxon>Clostridia</taxon>
        <taxon>Eubacteriales</taxon>
        <taxon>Oscillospiraceae</taxon>
        <taxon>Amygdalobacter</taxon>
    </lineage>
</organism>
<keyword evidence="2" id="KW-1185">Reference proteome</keyword>
<evidence type="ECO:0008006" key="3">
    <source>
        <dbReference type="Google" id="ProtNLM"/>
    </source>
</evidence>
<proteinExistence type="predicted"/>
<evidence type="ECO:0000313" key="1">
    <source>
        <dbReference type="EMBL" id="WEG35645.1"/>
    </source>
</evidence>
<dbReference type="RefSeq" id="WP_315568210.1">
    <property type="nucleotide sequence ID" value="NZ_CP118866.1"/>
</dbReference>
<name>A0ABY8C9X7_9FIRM</name>
<reference evidence="1 2" key="1">
    <citation type="submission" date="2023-02" db="EMBL/GenBank/DDBJ databases">
        <title>Novel Oscillospiraceae bacterial genomes.</title>
        <authorList>
            <person name="Srinivasan S."/>
            <person name="Austin M.N."/>
            <person name="Fiedler T.L."/>
            <person name="Strenk S.M."/>
            <person name="Agnew K.J."/>
            <person name="Nagana Gowda G.A."/>
            <person name="Raftery D."/>
            <person name="Beamer M.A."/>
            <person name="Achilles S.L."/>
            <person name="Wiesenfeld H.C."/>
            <person name="Fredricks D.N."/>
            <person name="Hillier S.L."/>
        </authorList>
    </citation>
    <scope>NUCLEOTIDE SEQUENCE [LARGE SCALE GENOMIC DNA]</scope>
    <source>
        <strain evidence="1 2">CHIC02 1186E3-8</strain>
    </source>
</reference>
<accession>A0ABY8C9X7</accession>
<dbReference type="EMBL" id="CP118868">
    <property type="protein sequence ID" value="WEG35645.1"/>
    <property type="molecule type" value="Genomic_DNA"/>
</dbReference>
<sequence length="107" mass="12638">MLFYTEIYQTAGVMPEKDLVNLRKKEVVKLRLESLKFRNEYGLRAAIAHANVSRSTLYAWRKSFTVGKKESKQRPFSLKNLDPQTTGPKHCRGRKWEYVLEYLKRIS</sequence>
<protein>
    <recommendedName>
        <fullName evidence="3">Helix-turn-helix domain-containing protein</fullName>
    </recommendedName>
</protein>